<dbReference type="GO" id="GO:0003824">
    <property type="term" value="F:catalytic activity"/>
    <property type="evidence" value="ECO:0007669"/>
    <property type="project" value="InterPro"/>
</dbReference>
<organism evidence="2 3">
    <name type="scientific">Barrientosiimonas humi</name>
    <dbReference type="NCBI Taxonomy" id="999931"/>
    <lineage>
        <taxon>Bacteria</taxon>
        <taxon>Bacillati</taxon>
        <taxon>Actinomycetota</taxon>
        <taxon>Actinomycetes</taxon>
        <taxon>Micrococcales</taxon>
        <taxon>Dermacoccaceae</taxon>
        <taxon>Barrientosiimonas</taxon>
    </lineage>
</organism>
<keyword evidence="3" id="KW-1185">Reference proteome</keyword>
<dbReference type="AlphaFoldDB" id="A0A542XCJ6"/>
<dbReference type="EMBL" id="VFOK01000001">
    <property type="protein sequence ID" value="TQL33583.1"/>
    <property type="molecule type" value="Genomic_DNA"/>
</dbReference>
<dbReference type="InterPro" id="IPR000073">
    <property type="entry name" value="AB_hydrolase_1"/>
</dbReference>
<dbReference type="InterPro" id="IPR000639">
    <property type="entry name" value="Epox_hydrolase-like"/>
</dbReference>
<dbReference type="Gene3D" id="3.40.50.1820">
    <property type="entry name" value="alpha/beta hydrolase"/>
    <property type="match status" value="1"/>
</dbReference>
<feature type="domain" description="Serine aminopeptidase S33" evidence="1">
    <location>
        <begin position="34"/>
        <end position="274"/>
    </location>
</feature>
<dbReference type="InterPro" id="IPR022742">
    <property type="entry name" value="Hydrolase_4"/>
</dbReference>
<dbReference type="OrthoDB" id="5422338at2"/>
<name>A0A542XCJ6_9MICO</name>
<evidence type="ECO:0000313" key="2">
    <source>
        <dbReference type="EMBL" id="TQL33583.1"/>
    </source>
</evidence>
<dbReference type="PRINTS" id="PR00111">
    <property type="entry name" value="ABHYDROLASE"/>
</dbReference>
<dbReference type="PANTHER" id="PTHR43689">
    <property type="entry name" value="HYDROLASE"/>
    <property type="match status" value="1"/>
</dbReference>
<sequence>MTLSLQRHTVATPDGARLAAYRHEPADLPADAPTVVLAHGWLLSYRAWLPVAERLAERGDVRVVAWDQRGHGDSTFAAGSRRPQQESVRRLGSDLAAVIDALVPEGSPVHLGGHSMGGMTVMAFAGAHPDVFAERVQRVLLASTAMGELRGTGLPLEQQVMAFAAKAPGRPGRLVSNKIARQQFGTVADRADVAATRAMLGGTRVSTWGSYYGALMRHDESAAMSTLAQVPVTVVVGRRDGLTPRKLGERLAAAIPGAELEVLEGVGHMTPFETPDLLVRSLLGTSTADAPR</sequence>
<evidence type="ECO:0000313" key="3">
    <source>
        <dbReference type="Proteomes" id="UP000318336"/>
    </source>
</evidence>
<comment type="caution">
    <text evidence="2">The sequence shown here is derived from an EMBL/GenBank/DDBJ whole genome shotgun (WGS) entry which is preliminary data.</text>
</comment>
<reference evidence="2 3" key="1">
    <citation type="submission" date="2019-06" db="EMBL/GenBank/DDBJ databases">
        <title>Sequencing the genomes of 1000 actinobacteria strains.</title>
        <authorList>
            <person name="Klenk H.-P."/>
        </authorList>
    </citation>
    <scope>NUCLEOTIDE SEQUENCE [LARGE SCALE GENOMIC DNA]</scope>
    <source>
        <strain evidence="2 3">DSM 24617</strain>
    </source>
</reference>
<proteinExistence type="predicted"/>
<dbReference type="RefSeq" id="WP_142005579.1">
    <property type="nucleotide sequence ID" value="NZ_CAJTBP010000001.1"/>
</dbReference>
<dbReference type="PRINTS" id="PR00412">
    <property type="entry name" value="EPOXHYDRLASE"/>
</dbReference>
<gene>
    <name evidence="2" type="ORF">FB554_1733</name>
</gene>
<accession>A0A542XCJ6</accession>
<evidence type="ECO:0000259" key="1">
    <source>
        <dbReference type="Pfam" id="PF12146"/>
    </source>
</evidence>
<protein>
    <submittedName>
        <fullName evidence="2">Pimeloyl-ACP methyl ester carboxylesterase</fullName>
    </submittedName>
</protein>
<dbReference type="Pfam" id="PF12146">
    <property type="entry name" value="Hydrolase_4"/>
    <property type="match status" value="1"/>
</dbReference>
<dbReference type="InterPro" id="IPR029058">
    <property type="entry name" value="AB_hydrolase_fold"/>
</dbReference>
<dbReference type="PANTHER" id="PTHR43689:SF8">
    <property type="entry name" value="ALPHA_BETA-HYDROLASES SUPERFAMILY PROTEIN"/>
    <property type="match status" value="1"/>
</dbReference>
<dbReference type="Proteomes" id="UP000318336">
    <property type="component" value="Unassembled WGS sequence"/>
</dbReference>
<dbReference type="SUPFAM" id="SSF53474">
    <property type="entry name" value="alpha/beta-Hydrolases"/>
    <property type="match status" value="1"/>
</dbReference>